<evidence type="ECO:0000256" key="4">
    <source>
        <dbReference type="HAMAP-Rule" id="MF_00171"/>
    </source>
</evidence>
<evidence type="ECO:0000313" key="9">
    <source>
        <dbReference type="EMBL" id="MBT1707071.1"/>
    </source>
</evidence>
<comment type="caution">
    <text evidence="9">The sequence shown here is derived from an EMBL/GenBank/DDBJ whole genome shotgun (WGS) entry which is preliminary data.</text>
</comment>
<proteinExistence type="inferred from homology"/>
<dbReference type="PANTHER" id="PTHR11142">
    <property type="entry name" value="PSEUDOURIDYLATE SYNTHASE"/>
    <property type="match status" value="1"/>
</dbReference>
<gene>
    <name evidence="4 9" type="primary">truA</name>
    <name evidence="9" type="ORF">KK062_02495</name>
</gene>
<comment type="catalytic activity">
    <reaction evidence="4 7">
        <text>uridine(38/39/40) in tRNA = pseudouridine(38/39/40) in tRNA</text>
        <dbReference type="Rhea" id="RHEA:22376"/>
        <dbReference type="Rhea" id="RHEA-COMP:10085"/>
        <dbReference type="Rhea" id="RHEA-COMP:10087"/>
        <dbReference type="ChEBI" id="CHEBI:65314"/>
        <dbReference type="ChEBI" id="CHEBI:65315"/>
        <dbReference type="EC" id="5.4.99.12"/>
    </reaction>
</comment>
<dbReference type="EC" id="5.4.99.12" evidence="4"/>
<dbReference type="PANTHER" id="PTHR11142:SF0">
    <property type="entry name" value="TRNA PSEUDOURIDINE SYNTHASE-LIKE 1"/>
    <property type="match status" value="1"/>
</dbReference>
<name>A0AAP2DTD8_9BACT</name>
<dbReference type="InterPro" id="IPR001406">
    <property type="entry name" value="PsdUridine_synth_TruA"/>
</dbReference>
<sequence length="249" mass="28522">MRYFFEIAYHGAAYSGWQSQPNAVGVQAVVEDALTKLLREEISITGSGRTDAGVHCEQQYFHADIEKDFDRPTLLVKLNSFLPKSIAIHAIRPVQPEANARYEAYERTYHYRITRVKDPFTEGLALYYFRPLDVDAMNRAAATLLGEHDFACFSKVQTDVNHFRCDMKKAEWREDGARLEFIITANRFLRGMVRAIVGTLLDVGSGRTSLREFQTIVQSRDRKQAGANVPPHGLYLTRVKYHSRIFVKE</sequence>
<dbReference type="Gene3D" id="3.30.70.580">
    <property type="entry name" value="Pseudouridine synthase I, catalytic domain, N-terminal subdomain"/>
    <property type="match status" value="1"/>
</dbReference>
<dbReference type="InterPro" id="IPR020103">
    <property type="entry name" value="PsdUridine_synth_cat_dom_sf"/>
</dbReference>
<dbReference type="EMBL" id="JAHESE010000001">
    <property type="protein sequence ID" value="MBT1707071.1"/>
    <property type="molecule type" value="Genomic_DNA"/>
</dbReference>
<dbReference type="CDD" id="cd02570">
    <property type="entry name" value="PseudoU_synth_EcTruA"/>
    <property type="match status" value="1"/>
</dbReference>
<comment type="function">
    <text evidence="4">Formation of pseudouridine at positions 38, 39 and 40 in the anticodon stem and loop of transfer RNAs.</text>
</comment>
<keyword evidence="3 4" id="KW-0413">Isomerase</keyword>
<dbReference type="RefSeq" id="WP_254082647.1">
    <property type="nucleotide sequence ID" value="NZ_JAHESE010000001.1"/>
</dbReference>
<comment type="subunit">
    <text evidence="4">Homodimer.</text>
</comment>
<reference evidence="9 10" key="1">
    <citation type="submission" date="2021-05" db="EMBL/GenBank/DDBJ databases">
        <title>A Polyphasic approach of four new species of the genus Ohtaekwangia: Ohtaekwangia histidinii sp. nov., Ohtaekwangia cretensis sp. nov., Ohtaekwangia indiensis sp. nov., Ohtaekwangia reichenbachii sp. nov. from diverse environment.</title>
        <authorList>
            <person name="Octaviana S."/>
        </authorList>
    </citation>
    <scope>NUCLEOTIDE SEQUENCE [LARGE SCALE GENOMIC DNA]</scope>
    <source>
        <strain evidence="9 10">PWU5</strain>
    </source>
</reference>
<feature type="domain" description="Pseudouridine synthase I TruA alpha/beta" evidence="8">
    <location>
        <begin position="8"/>
        <end position="102"/>
    </location>
</feature>
<accession>A0AAP2DTD8</accession>
<dbReference type="GO" id="GO:0031119">
    <property type="term" value="P:tRNA pseudouridine synthesis"/>
    <property type="evidence" value="ECO:0007669"/>
    <property type="project" value="UniProtKB-UniRule"/>
</dbReference>
<dbReference type="GO" id="GO:0003723">
    <property type="term" value="F:RNA binding"/>
    <property type="evidence" value="ECO:0007669"/>
    <property type="project" value="InterPro"/>
</dbReference>
<dbReference type="Proteomes" id="UP001319080">
    <property type="component" value="Unassembled WGS sequence"/>
</dbReference>
<feature type="domain" description="Pseudouridine synthase I TruA alpha/beta" evidence="8">
    <location>
        <begin position="140"/>
        <end position="241"/>
    </location>
</feature>
<evidence type="ECO:0000256" key="6">
    <source>
        <dbReference type="PIRSR" id="PIRSR001430-2"/>
    </source>
</evidence>
<dbReference type="InterPro" id="IPR020097">
    <property type="entry name" value="PsdUridine_synth_TruA_a/b_dom"/>
</dbReference>
<evidence type="ECO:0000313" key="10">
    <source>
        <dbReference type="Proteomes" id="UP001319080"/>
    </source>
</evidence>
<protein>
    <recommendedName>
        <fullName evidence="4">tRNA pseudouridine synthase A</fullName>
        <ecNumber evidence="4">5.4.99.12</ecNumber>
    </recommendedName>
    <alternativeName>
        <fullName evidence="4">tRNA pseudouridine(38-40) synthase</fullName>
    </alternativeName>
    <alternativeName>
        <fullName evidence="4">tRNA pseudouridylate synthase I</fullName>
    </alternativeName>
    <alternativeName>
        <fullName evidence="4">tRNA-uridine isomerase I</fullName>
    </alternativeName>
</protein>
<feature type="active site" description="Nucleophile" evidence="4 5">
    <location>
        <position position="51"/>
    </location>
</feature>
<evidence type="ECO:0000256" key="3">
    <source>
        <dbReference type="ARBA" id="ARBA00023235"/>
    </source>
</evidence>
<evidence type="ECO:0000256" key="5">
    <source>
        <dbReference type="PIRSR" id="PIRSR001430-1"/>
    </source>
</evidence>
<dbReference type="AlphaFoldDB" id="A0AAP2DTD8"/>
<evidence type="ECO:0000256" key="1">
    <source>
        <dbReference type="ARBA" id="ARBA00009375"/>
    </source>
</evidence>
<dbReference type="PIRSF" id="PIRSF001430">
    <property type="entry name" value="tRNA_psdUrid_synth"/>
    <property type="match status" value="1"/>
</dbReference>
<comment type="caution">
    <text evidence="4">Lacks conserved residue(s) required for the propagation of feature annotation.</text>
</comment>
<dbReference type="HAMAP" id="MF_00171">
    <property type="entry name" value="TruA"/>
    <property type="match status" value="1"/>
</dbReference>
<feature type="binding site" evidence="4 6">
    <location>
        <position position="109"/>
    </location>
    <ligand>
        <name>substrate</name>
    </ligand>
</feature>
<evidence type="ECO:0000259" key="8">
    <source>
        <dbReference type="Pfam" id="PF01416"/>
    </source>
</evidence>
<dbReference type="InterPro" id="IPR020094">
    <property type="entry name" value="TruA/RsuA/RluB/E/F_N"/>
</dbReference>
<comment type="similarity">
    <text evidence="1 4 7">Belongs to the tRNA pseudouridine synthase TruA family.</text>
</comment>
<evidence type="ECO:0000256" key="2">
    <source>
        <dbReference type="ARBA" id="ARBA00022694"/>
    </source>
</evidence>
<keyword evidence="2 4" id="KW-0819">tRNA processing</keyword>
<evidence type="ECO:0000256" key="7">
    <source>
        <dbReference type="RuleBase" id="RU003792"/>
    </source>
</evidence>
<organism evidence="9 10">
    <name type="scientific">Dawidia cretensis</name>
    <dbReference type="NCBI Taxonomy" id="2782350"/>
    <lineage>
        <taxon>Bacteria</taxon>
        <taxon>Pseudomonadati</taxon>
        <taxon>Bacteroidota</taxon>
        <taxon>Cytophagia</taxon>
        <taxon>Cytophagales</taxon>
        <taxon>Chryseotaleaceae</taxon>
        <taxon>Dawidia</taxon>
    </lineage>
</organism>
<dbReference type="SUPFAM" id="SSF55120">
    <property type="entry name" value="Pseudouridine synthase"/>
    <property type="match status" value="1"/>
</dbReference>
<dbReference type="Gene3D" id="3.30.70.660">
    <property type="entry name" value="Pseudouridine synthase I, catalytic domain, C-terminal subdomain"/>
    <property type="match status" value="1"/>
</dbReference>
<keyword evidence="10" id="KW-1185">Reference proteome</keyword>
<dbReference type="Pfam" id="PF01416">
    <property type="entry name" value="PseudoU_synth_1"/>
    <property type="match status" value="2"/>
</dbReference>
<dbReference type="NCBIfam" id="TIGR00071">
    <property type="entry name" value="hisT_truA"/>
    <property type="match status" value="1"/>
</dbReference>
<dbReference type="InterPro" id="IPR020095">
    <property type="entry name" value="PsdUridine_synth_TruA_C"/>
</dbReference>
<dbReference type="GO" id="GO:0160147">
    <property type="term" value="F:tRNA pseudouridine(38-40) synthase activity"/>
    <property type="evidence" value="ECO:0007669"/>
    <property type="project" value="UniProtKB-EC"/>
</dbReference>